<evidence type="ECO:0000313" key="3">
    <source>
        <dbReference type="EMBL" id="KAF6765909.1"/>
    </source>
</evidence>
<proteinExistence type="predicted"/>
<dbReference type="InterPro" id="IPR006076">
    <property type="entry name" value="FAD-dep_OxRdtase"/>
</dbReference>
<keyword evidence="4" id="KW-1185">Reference proteome</keyword>
<name>A0A8H6IJ86_9AGAR</name>
<evidence type="ECO:0000259" key="2">
    <source>
        <dbReference type="Pfam" id="PF01266"/>
    </source>
</evidence>
<accession>A0A8H6IJ86</accession>
<evidence type="ECO:0000313" key="4">
    <source>
        <dbReference type="Proteomes" id="UP000521943"/>
    </source>
</evidence>
<comment type="caution">
    <text evidence="3">The sequence shown here is derived from an EMBL/GenBank/DDBJ whole genome shotgun (WGS) entry which is preliminary data.</text>
</comment>
<dbReference type="PANTHER" id="PTHR13847:SF213">
    <property type="entry name" value="DEPENDENT OXIDOREDUCTASE, PUTATIVE-RELATED"/>
    <property type="match status" value="1"/>
</dbReference>
<protein>
    <submittedName>
        <fullName evidence="3">FAD dependent oxidoreductase-domain-containing protein</fullName>
    </submittedName>
</protein>
<dbReference type="EMBL" id="JACGCI010000001">
    <property type="protein sequence ID" value="KAF6765909.1"/>
    <property type="molecule type" value="Genomic_DNA"/>
</dbReference>
<feature type="chain" id="PRO_5034230324" evidence="1">
    <location>
        <begin position="16"/>
        <end position="523"/>
    </location>
</feature>
<dbReference type="Pfam" id="PF01266">
    <property type="entry name" value="DAO"/>
    <property type="match status" value="1"/>
</dbReference>
<sequence length="523" mass="57769">MLASFFAFATPVLRSLVVRTLIHVLRWVYTPLDDLLKRLGKSPGIPIPNPTSSYWAQPASPLAQRNSDPSVALPDEADIVIIGSGITGTSFAREILDRSAGNHVQGEPLRIVMLEARDACSGATARNGGHITPVLYQDYVGLKEKHGKDMAVKIIRFRLSHLTQLLAVAKEENLLDDSQCRQVDSFDVFHDKNLFRQAKSWLREYQEDLPEESANYKVYESPEQQCSFQNPLLAVSPHLLASVHPYRLVTGVLARLLNSYQTNFELFTNTPCTDIKASDSDLDHYVVETPRGCIRARHVVHATNGWASHLLPGMRGKIFPARGVMTAQVPREGLGCVSSASSQELKEPKQLPPARSWTGTRSFVFYPGSSVGVYDYLTQQLPSGSCASSSYPPPNGELMLGGGFSHAVVADVGNANDSQWNPTVSDYLRQALGTYFSVKRNGEKEEREEVKATLTDWTPSGEWIAAGYTGEGMVHAWMSGKALASMVLGQEGETEPWFPEVFRVTEERWRNASFEGFVGSYIG</sequence>
<dbReference type="AlphaFoldDB" id="A0A8H6IJ86"/>
<keyword evidence="1" id="KW-0732">Signal</keyword>
<feature type="domain" description="FAD dependent oxidoreductase" evidence="2">
    <location>
        <begin position="78"/>
        <end position="485"/>
    </location>
</feature>
<evidence type="ECO:0000256" key="1">
    <source>
        <dbReference type="SAM" id="SignalP"/>
    </source>
</evidence>
<reference evidence="3 4" key="1">
    <citation type="submission" date="2020-07" db="EMBL/GenBank/DDBJ databases">
        <title>Comparative genomics of pyrophilous fungi reveals a link between fire events and developmental genes.</title>
        <authorList>
            <consortium name="DOE Joint Genome Institute"/>
            <person name="Steindorff A.S."/>
            <person name="Carver A."/>
            <person name="Calhoun S."/>
            <person name="Stillman K."/>
            <person name="Liu H."/>
            <person name="Lipzen A."/>
            <person name="Pangilinan J."/>
            <person name="Labutti K."/>
            <person name="Bruns T.D."/>
            <person name="Grigoriev I.V."/>
        </authorList>
    </citation>
    <scope>NUCLEOTIDE SEQUENCE [LARGE SCALE GENOMIC DNA]</scope>
    <source>
        <strain evidence="3 4">CBS 144469</strain>
    </source>
</reference>
<dbReference type="PANTHER" id="PTHR13847">
    <property type="entry name" value="SARCOSINE DEHYDROGENASE-RELATED"/>
    <property type="match status" value="1"/>
</dbReference>
<dbReference type="Gene3D" id="3.30.9.10">
    <property type="entry name" value="D-Amino Acid Oxidase, subunit A, domain 2"/>
    <property type="match status" value="1"/>
</dbReference>
<dbReference type="InterPro" id="IPR036188">
    <property type="entry name" value="FAD/NAD-bd_sf"/>
</dbReference>
<dbReference type="SUPFAM" id="SSF51905">
    <property type="entry name" value="FAD/NAD(P)-binding domain"/>
    <property type="match status" value="1"/>
</dbReference>
<feature type="signal peptide" evidence="1">
    <location>
        <begin position="1"/>
        <end position="15"/>
    </location>
</feature>
<dbReference type="GO" id="GO:0005737">
    <property type="term" value="C:cytoplasm"/>
    <property type="evidence" value="ECO:0007669"/>
    <property type="project" value="TreeGrafter"/>
</dbReference>
<organism evidence="3 4">
    <name type="scientific">Ephemerocybe angulata</name>
    <dbReference type="NCBI Taxonomy" id="980116"/>
    <lineage>
        <taxon>Eukaryota</taxon>
        <taxon>Fungi</taxon>
        <taxon>Dikarya</taxon>
        <taxon>Basidiomycota</taxon>
        <taxon>Agaricomycotina</taxon>
        <taxon>Agaricomycetes</taxon>
        <taxon>Agaricomycetidae</taxon>
        <taxon>Agaricales</taxon>
        <taxon>Agaricineae</taxon>
        <taxon>Psathyrellaceae</taxon>
        <taxon>Ephemerocybe</taxon>
    </lineage>
</organism>
<gene>
    <name evidence="3" type="ORF">DFP72DRAFT_985128</name>
</gene>
<dbReference type="Proteomes" id="UP000521943">
    <property type="component" value="Unassembled WGS sequence"/>
</dbReference>
<dbReference type="Gene3D" id="3.50.50.60">
    <property type="entry name" value="FAD/NAD(P)-binding domain"/>
    <property type="match status" value="1"/>
</dbReference>
<dbReference type="OrthoDB" id="429143at2759"/>